<dbReference type="EMBL" id="MT771339">
    <property type="protein sequence ID" value="QOC55723.1"/>
    <property type="molecule type" value="Genomic_DNA"/>
</dbReference>
<dbReference type="GeneID" id="63742951"/>
<dbReference type="RefSeq" id="YP_010049632.1">
    <property type="nucleotide sequence ID" value="NC_054392.1"/>
</dbReference>
<dbReference type="KEGG" id="vg:63742951"/>
<organism evidence="1 2">
    <name type="scientific">Gordonia phage Archimedes</name>
    <dbReference type="NCBI Taxonomy" id="2759389"/>
    <lineage>
        <taxon>Viruses</taxon>
        <taxon>Duplodnaviria</taxon>
        <taxon>Heunggongvirae</taxon>
        <taxon>Uroviricota</taxon>
        <taxon>Caudoviricetes</taxon>
        <taxon>Archimedesvirus</taxon>
        <taxon>Archimedesvirus archimedes</taxon>
    </lineage>
</organism>
<name>A0A7L7SH14_9CAUD</name>
<protein>
    <submittedName>
        <fullName evidence="1">Uncharacterized protein</fullName>
    </submittedName>
</protein>
<reference evidence="1 2" key="1">
    <citation type="submission" date="2020-07" db="EMBL/GenBank/DDBJ databases">
        <authorList>
            <person name="Buterbaugh K.M."/>
            <person name="Dean A.J."/>
            <person name="Durmis N.D."/>
            <person name="Gonzalez I.M."/>
            <person name="Kowalski E.M."/>
            <person name="Mundorff O.G."/>
            <person name="Vimal D."/>
            <person name="Chamarti P.R."/>
            <person name="Xu J."/>
            <person name="Butela K.A."/>
            <person name="Garlena R.A."/>
            <person name="Russell D.A."/>
            <person name="Pope W.H."/>
            <person name="Jacobs-Sera D."/>
            <person name="Hatfull G.F."/>
        </authorList>
    </citation>
    <scope>NUCLEOTIDE SEQUENCE [LARGE SCALE GENOMIC DNA]</scope>
</reference>
<sequence>MSEPYALEDQTVESLATFLENTPLSNGGYAPIPSGISNLLAQAICNYSQGLVWDREKRGWVELAEWAKNPDLGDVDVRLIGEKPEQVVKMTHRVTGISVLAETSDEAWKLLKEKVVNRAGRPD</sequence>
<keyword evidence="2" id="KW-1185">Reference proteome</keyword>
<proteinExistence type="predicted"/>
<gene>
    <name evidence="1" type="primary">23</name>
    <name evidence="1" type="ORF">SEA_ARCHIMEDES_23</name>
</gene>
<accession>A0A7L7SH14</accession>
<dbReference type="Proteomes" id="UP000516653">
    <property type="component" value="Segment"/>
</dbReference>
<evidence type="ECO:0000313" key="1">
    <source>
        <dbReference type="EMBL" id="QOC55723.1"/>
    </source>
</evidence>
<evidence type="ECO:0000313" key="2">
    <source>
        <dbReference type="Proteomes" id="UP000516653"/>
    </source>
</evidence>